<dbReference type="InterPro" id="IPR018487">
    <property type="entry name" value="Hemopexin-like_repeat"/>
</dbReference>
<feature type="repeat" description="Hemopexin" evidence="1">
    <location>
        <begin position="231"/>
        <end position="283"/>
    </location>
</feature>
<accession>A0ABR0SN31</accession>
<dbReference type="SMART" id="SM00120">
    <property type="entry name" value="HX"/>
    <property type="match status" value="2"/>
</dbReference>
<dbReference type="SUPFAM" id="SSF50923">
    <property type="entry name" value="Hemopexin-like domain"/>
    <property type="match status" value="1"/>
</dbReference>
<proteinExistence type="predicted"/>
<comment type="caution">
    <text evidence="2">The sequence shown here is derived from an EMBL/GenBank/DDBJ whole genome shotgun (WGS) entry which is preliminary data.</text>
</comment>
<dbReference type="PROSITE" id="PS51642">
    <property type="entry name" value="HEMOPEXIN_2"/>
    <property type="match status" value="2"/>
</dbReference>
<dbReference type="EMBL" id="JAVFKD010000012">
    <property type="protein sequence ID" value="KAK5993498.1"/>
    <property type="molecule type" value="Genomic_DNA"/>
</dbReference>
<dbReference type="InterPro" id="IPR036375">
    <property type="entry name" value="Hemopexin-like_dom_sf"/>
</dbReference>
<reference evidence="2 3" key="1">
    <citation type="submission" date="2024-01" db="EMBL/GenBank/DDBJ databases">
        <title>Complete genome of Cladobotryum mycophilum ATHUM6906.</title>
        <authorList>
            <person name="Christinaki A.C."/>
            <person name="Myridakis A.I."/>
            <person name="Kouvelis V.N."/>
        </authorList>
    </citation>
    <scope>NUCLEOTIDE SEQUENCE [LARGE SCALE GENOMIC DNA]</scope>
    <source>
        <strain evidence="2 3">ATHUM6906</strain>
    </source>
</reference>
<organism evidence="2 3">
    <name type="scientific">Cladobotryum mycophilum</name>
    <dbReference type="NCBI Taxonomy" id="491253"/>
    <lineage>
        <taxon>Eukaryota</taxon>
        <taxon>Fungi</taxon>
        <taxon>Dikarya</taxon>
        <taxon>Ascomycota</taxon>
        <taxon>Pezizomycotina</taxon>
        <taxon>Sordariomycetes</taxon>
        <taxon>Hypocreomycetidae</taxon>
        <taxon>Hypocreales</taxon>
        <taxon>Hypocreaceae</taxon>
        <taxon>Cladobotryum</taxon>
    </lineage>
</organism>
<evidence type="ECO:0000313" key="3">
    <source>
        <dbReference type="Proteomes" id="UP001338125"/>
    </source>
</evidence>
<gene>
    <name evidence="2" type="ORF">PT974_06930</name>
</gene>
<name>A0ABR0SN31_9HYPO</name>
<feature type="repeat" description="Hemopexin" evidence="1">
    <location>
        <begin position="174"/>
        <end position="226"/>
    </location>
</feature>
<dbReference type="Gene3D" id="2.110.10.10">
    <property type="entry name" value="Hemopexin-like domain"/>
    <property type="match status" value="1"/>
</dbReference>
<evidence type="ECO:0000313" key="2">
    <source>
        <dbReference type="EMBL" id="KAK5993498.1"/>
    </source>
</evidence>
<sequence length="289" mass="32224">MPSDLTKDGALQRSTYLSNWAKASYDLLERALDKGTVNPGKVQEFKHLIEAARTSAAESDIVSLAEELANKYKIDYDSHPDQQCWRARMYHIPFPNGVTFDSSYDTGTNALYILRPFAIASPLEPGDSRNLLCQQRIYLFSGYQYARININKNEILSGPNIITSKWASLKACNFTTVDAILPLAKKLGQAYFFKGDSYALIDINPGGANDKVITGPKIIEDMWPSLRKASFNTVDAIMPHPSKESEAYFFGGESYACVSFTSGDYDDTLAYGPKSVSGYWPSLQKAFFY</sequence>
<keyword evidence="3" id="KW-1185">Reference proteome</keyword>
<evidence type="ECO:0000256" key="1">
    <source>
        <dbReference type="PROSITE-ProRule" id="PRU01011"/>
    </source>
</evidence>
<protein>
    <submittedName>
        <fullName evidence="2">Albumin-2</fullName>
    </submittedName>
</protein>
<dbReference type="Proteomes" id="UP001338125">
    <property type="component" value="Unassembled WGS sequence"/>
</dbReference>